<dbReference type="Pfam" id="PF08282">
    <property type="entry name" value="Hydrolase_3"/>
    <property type="match status" value="1"/>
</dbReference>
<dbReference type="InterPro" id="IPR036412">
    <property type="entry name" value="HAD-like_sf"/>
</dbReference>
<dbReference type="EMBL" id="FQZP01000041">
    <property type="protein sequence ID" value="SHJ32130.1"/>
    <property type="molecule type" value="Genomic_DNA"/>
</dbReference>
<accession>A0A1M6ICG2</accession>
<name>A0A1M6ICG2_9FIRM</name>
<dbReference type="AlphaFoldDB" id="A0A1M6ICG2"/>
<dbReference type="NCBIfam" id="TIGR01484">
    <property type="entry name" value="HAD-SF-IIB"/>
    <property type="match status" value="1"/>
</dbReference>
<dbReference type="GO" id="GO:0000287">
    <property type="term" value="F:magnesium ion binding"/>
    <property type="evidence" value="ECO:0007669"/>
    <property type="project" value="TreeGrafter"/>
</dbReference>
<dbReference type="OrthoDB" id="9781413at2"/>
<keyword evidence="2" id="KW-1185">Reference proteome</keyword>
<sequence length="275" mass="31044">MDIFSGLLLVSDFDGTLIGSDKKVSGANLEAIRFFTENGGLFSGATGRTQFNLRMYLEGLPLNCPYILYNGACLYDFSAGTMLRTAPLKREPIMSVLKTIMARFPSVCVHLYTPDDLYLVNPLGKEDWHLTLEKQHFKWGDAGLIDEPWIKLLFFEENELLQKIQAIITEADKSQDYHTFFSDETYLEVTRRGVNKGSALINLKEELKGRVRKVIAIGDYLNDVEMLEQADVRAAPMNAHPKIRSMADILTAPHDSHAIADLVAWLEQQAKQSRL</sequence>
<reference evidence="1 2" key="1">
    <citation type="submission" date="2016-11" db="EMBL/GenBank/DDBJ databases">
        <authorList>
            <person name="Varghese N."/>
            <person name="Submissions S."/>
        </authorList>
    </citation>
    <scope>NUCLEOTIDE SEQUENCE [LARGE SCALE GENOMIC DNA]</scope>
    <source>
        <strain evidence="1 2">DSM 19027</strain>
    </source>
</reference>
<dbReference type="InterPro" id="IPR006379">
    <property type="entry name" value="HAD-SF_hydro_IIB"/>
</dbReference>
<dbReference type="Gene3D" id="3.40.50.1000">
    <property type="entry name" value="HAD superfamily/HAD-like"/>
    <property type="match status" value="1"/>
</dbReference>
<evidence type="ECO:0008006" key="3">
    <source>
        <dbReference type="Google" id="ProtNLM"/>
    </source>
</evidence>
<gene>
    <name evidence="1" type="ORF">SAMN05444373_104114</name>
</gene>
<dbReference type="GO" id="GO:0016791">
    <property type="term" value="F:phosphatase activity"/>
    <property type="evidence" value="ECO:0007669"/>
    <property type="project" value="TreeGrafter"/>
</dbReference>
<dbReference type="InterPro" id="IPR023214">
    <property type="entry name" value="HAD_sf"/>
</dbReference>
<proteinExistence type="predicted"/>
<dbReference type="GO" id="GO:0005829">
    <property type="term" value="C:cytosol"/>
    <property type="evidence" value="ECO:0007669"/>
    <property type="project" value="TreeGrafter"/>
</dbReference>
<dbReference type="Proteomes" id="UP000324781">
    <property type="component" value="Unassembled WGS sequence"/>
</dbReference>
<dbReference type="PANTHER" id="PTHR10000:SF8">
    <property type="entry name" value="HAD SUPERFAMILY HYDROLASE-LIKE, TYPE 3"/>
    <property type="match status" value="1"/>
</dbReference>
<dbReference type="PANTHER" id="PTHR10000">
    <property type="entry name" value="PHOSPHOSERINE PHOSPHATASE"/>
    <property type="match status" value="1"/>
</dbReference>
<evidence type="ECO:0000313" key="2">
    <source>
        <dbReference type="Proteomes" id="UP000324781"/>
    </source>
</evidence>
<dbReference type="InterPro" id="IPR000150">
    <property type="entry name" value="Cof"/>
</dbReference>
<dbReference type="Gene3D" id="3.30.1240.10">
    <property type="match status" value="1"/>
</dbReference>
<evidence type="ECO:0000313" key="1">
    <source>
        <dbReference type="EMBL" id="SHJ32130.1"/>
    </source>
</evidence>
<dbReference type="RefSeq" id="WP_149679201.1">
    <property type="nucleotide sequence ID" value="NZ_DAONMB010000098.1"/>
</dbReference>
<dbReference type="SUPFAM" id="SSF56784">
    <property type="entry name" value="HAD-like"/>
    <property type="match status" value="1"/>
</dbReference>
<protein>
    <recommendedName>
        <fullName evidence="3">Cof subfamily of IIB subfamily of haloacid dehalogenase superfamily/HAD-superfamily hydrolase, subfamily IIB</fullName>
    </recommendedName>
</protein>
<dbReference type="NCBIfam" id="TIGR00099">
    <property type="entry name" value="Cof-subfamily"/>
    <property type="match status" value="1"/>
</dbReference>
<organism evidence="1 2">
    <name type="scientific">Thermoclostridium caenicola</name>
    <dbReference type="NCBI Taxonomy" id="659425"/>
    <lineage>
        <taxon>Bacteria</taxon>
        <taxon>Bacillati</taxon>
        <taxon>Bacillota</taxon>
        <taxon>Clostridia</taxon>
        <taxon>Eubacteriales</taxon>
        <taxon>Oscillospiraceae</taxon>
        <taxon>Thermoclostridium</taxon>
    </lineage>
</organism>